<dbReference type="CDD" id="cd02892">
    <property type="entry name" value="SQCY_1"/>
    <property type="match status" value="1"/>
</dbReference>
<evidence type="ECO:0000313" key="7">
    <source>
        <dbReference type="EMBL" id="GLL13297.1"/>
    </source>
</evidence>
<dbReference type="SUPFAM" id="SSF48239">
    <property type="entry name" value="Terpenoid cyclases/Protein prenyltransferases"/>
    <property type="match status" value="2"/>
</dbReference>
<dbReference type="Pfam" id="PF13243">
    <property type="entry name" value="SQHop_cyclase_C"/>
    <property type="match status" value="1"/>
</dbReference>
<reference evidence="7" key="1">
    <citation type="journal article" date="2014" name="Int. J. Syst. Evol. Microbiol.">
        <title>Complete genome sequence of Corynebacterium casei LMG S-19264T (=DSM 44701T), isolated from a smear-ripened cheese.</title>
        <authorList>
            <consortium name="US DOE Joint Genome Institute (JGI-PGF)"/>
            <person name="Walter F."/>
            <person name="Albersmeier A."/>
            <person name="Kalinowski J."/>
            <person name="Ruckert C."/>
        </authorList>
    </citation>
    <scope>NUCLEOTIDE SEQUENCE</scope>
    <source>
        <strain evidence="7">VKM Ac-1069</strain>
    </source>
</reference>
<evidence type="ECO:0000256" key="2">
    <source>
        <dbReference type="ARBA" id="ARBA00009755"/>
    </source>
</evidence>
<dbReference type="NCBIfam" id="TIGR01507">
    <property type="entry name" value="hopene_cyclase"/>
    <property type="match status" value="1"/>
</dbReference>
<dbReference type="NCBIfam" id="TIGR01787">
    <property type="entry name" value="squalene_cyclas"/>
    <property type="match status" value="1"/>
</dbReference>
<dbReference type="InterPro" id="IPR006400">
    <property type="entry name" value="Hopene-cyclase"/>
</dbReference>
<dbReference type="Gene3D" id="1.50.10.20">
    <property type="match status" value="2"/>
</dbReference>
<evidence type="ECO:0000256" key="3">
    <source>
        <dbReference type="ARBA" id="ARBA00022737"/>
    </source>
</evidence>
<proteinExistence type="inferred from homology"/>
<dbReference type="GO" id="GO:0005811">
    <property type="term" value="C:lipid droplet"/>
    <property type="evidence" value="ECO:0007669"/>
    <property type="project" value="InterPro"/>
</dbReference>
<comment type="pathway">
    <text evidence="1">Secondary metabolite biosynthesis; hopanoid biosynthesis.</text>
</comment>
<keyword evidence="3" id="KW-0677">Repeat</keyword>
<dbReference type="SFLD" id="SFLDG01016">
    <property type="entry name" value="Prenyltransferase_Like_2"/>
    <property type="match status" value="1"/>
</dbReference>
<dbReference type="PANTHER" id="PTHR11764:SF20">
    <property type="entry name" value="LANOSTEROL SYNTHASE"/>
    <property type="match status" value="1"/>
</dbReference>
<comment type="similarity">
    <text evidence="2">Belongs to the terpene cyclase/mutase family.</text>
</comment>
<dbReference type="InterPro" id="IPR008930">
    <property type="entry name" value="Terpenoid_cyclase/PrenylTrfase"/>
</dbReference>
<keyword evidence="8" id="KW-1185">Reference proteome</keyword>
<organism evidence="7 8">
    <name type="scientific">Pseudonocardia halophobica</name>
    <dbReference type="NCBI Taxonomy" id="29401"/>
    <lineage>
        <taxon>Bacteria</taxon>
        <taxon>Bacillati</taxon>
        <taxon>Actinomycetota</taxon>
        <taxon>Actinomycetes</taxon>
        <taxon>Pseudonocardiales</taxon>
        <taxon>Pseudonocardiaceae</taxon>
        <taxon>Pseudonocardia</taxon>
    </lineage>
</organism>
<evidence type="ECO:0000313" key="8">
    <source>
        <dbReference type="Proteomes" id="UP001143463"/>
    </source>
</evidence>
<dbReference type="InterPro" id="IPR018333">
    <property type="entry name" value="Squalene_cyclase"/>
</dbReference>
<dbReference type="GO" id="GO:0016866">
    <property type="term" value="F:intramolecular transferase activity"/>
    <property type="evidence" value="ECO:0007669"/>
    <property type="project" value="InterPro"/>
</dbReference>
<evidence type="ECO:0000259" key="6">
    <source>
        <dbReference type="Pfam" id="PF13249"/>
    </source>
</evidence>
<gene>
    <name evidence="7" type="ORF">GCM10017577_44400</name>
</gene>
<dbReference type="GO" id="GO:0016104">
    <property type="term" value="P:triterpenoid biosynthetic process"/>
    <property type="evidence" value="ECO:0007669"/>
    <property type="project" value="InterPro"/>
</dbReference>
<feature type="domain" description="Squalene cyclase C-terminal" evidence="5">
    <location>
        <begin position="315"/>
        <end position="630"/>
    </location>
</feature>
<dbReference type="InterPro" id="IPR032697">
    <property type="entry name" value="SQ_cyclase_N"/>
</dbReference>
<dbReference type="InterPro" id="IPR032696">
    <property type="entry name" value="SQ_cyclase_C"/>
</dbReference>
<name>A0A9W6L591_9PSEU</name>
<dbReference type="Pfam" id="PF13249">
    <property type="entry name" value="SQHop_cyclase_N"/>
    <property type="match status" value="1"/>
</dbReference>
<feature type="domain" description="Squalene cyclase N-terminal" evidence="6">
    <location>
        <begin position="21"/>
        <end position="301"/>
    </location>
</feature>
<evidence type="ECO:0000256" key="1">
    <source>
        <dbReference type="ARBA" id="ARBA00004999"/>
    </source>
</evidence>
<keyword evidence="4" id="KW-0413">Isomerase</keyword>
<dbReference type="EMBL" id="BSFQ01000020">
    <property type="protein sequence ID" value="GLL13297.1"/>
    <property type="molecule type" value="Genomic_DNA"/>
</dbReference>
<reference evidence="7" key="2">
    <citation type="submission" date="2023-01" db="EMBL/GenBank/DDBJ databases">
        <authorList>
            <person name="Sun Q."/>
            <person name="Evtushenko L."/>
        </authorList>
    </citation>
    <scope>NUCLEOTIDE SEQUENCE</scope>
    <source>
        <strain evidence="7">VKM Ac-1069</strain>
    </source>
</reference>
<sequence>MTLTAPETSTTEAGDARRTLDAAVGFLRSIQHERGWWQGDLETNVTMDAEDLLMREFLGIRTARETEEAARWIRSQQREDGTWATFAGGPGDLSTTIEAWVALRLAGDDPAEPHLRAAEKFCVADGGIERSRVFTRIWLALFGLWSWDDLPNMPPELIFLPKWFPLNVYDWSCWARQTVVPLTIVATLRPARPLPFGVDELRSGAAPEAFDAPWTWAGAFERLDVGLHAYAKRPIAPLRRLAMRRGAEWILARQEADGGWGGIQPPWVYSLIALHLLGYPLDHPAMKAGIEGFERFLVRRETPDGTIRMLEACQSPVWDTCLAVTALLDAGVPADDPDVVRAATWMLDEEIQGVRGDWAVRRPDLPVGGWAFEFDNDGYPDTDDTAEVVLALRRVAHPDPGRLRAAVDRGLAWTVGMQSSDGGWGAFDADNTRELVTKLPFCDFGAVIDPPSADVTAHVVEMLAHEGLADGEACRRGVRWLLDHQESDGSWFGRWGTNHVYGTGGVVPALVAAGIPASDPAVRRAVAWLERYQNADGGWGEDIRSYSDPSWIGRGESTASQTAWGLLALVAAGQARSEAARRAVAFLASTQLPDGSWEEEMYTGTGFPGAFYIRYRLYRMTFPVSALGRWCEEVGA</sequence>
<evidence type="ECO:0000256" key="4">
    <source>
        <dbReference type="ARBA" id="ARBA00023235"/>
    </source>
</evidence>
<dbReference type="RefSeq" id="WP_037044400.1">
    <property type="nucleotide sequence ID" value="NZ_BAAAUZ010000017.1"/>
</dbReference>
<dbReference type="PANTHER" id="PTHR11764">
    <property type="entry name" value="TERPENE CYCLASE/MUTASE FAMILY MEMBER"/>
    <property type="match status" value="1"/>
</dbReference>
<dbReference type="AlphaFoldDB" id="A0A9W6L591"/>
<dbReference type="Proteomes" id="UP001143463">
    <property type="component" value="Unassembled WGS sequence"/>
</dbReference>
<protein>
    <submittedName>
        <fullName evidence="7">Squalene-hopene cyclase</fullName>
    </submittedName>
</protein>
<comment type="caution">
    <text evidence="7">The sequence shown here is derived from an EMBL/GenBank/DDBJ whole genome shotgun (WGS) entry which is preliminary data.</text>
</comment>
<accession>A0A9W6L591</accession>
<evidence type="ECO:0000259" key="5">
    <source>
        <dbReference type="Pfam" id="PF13243"/>
    </source>
</evidence>